<dbReference type="HOGENOM" id="CLU_130163_0_0_1"/>
<protein>
    <submittedName>
        <fullName evidence="2">Uncharacterized protein AlNc14C82G5348</fullName>
    </submittedName>
</protein>
<dbReference type="AlphaFoldDB" id="F0WFF9"/>
<organism evidence="2">
    <name type="scientific">Albugo laibachii Nc14</name>
    <dbReference type="NCBI Taxonomy" id="890382"/>
    <lineage>
        <taxon>Eukaryota</taxon>
        <taxon>Sar</taxon>
        <taxon>Stramenopiles</taxon>
        <taxon>Oomycota</taxon>
        <taxon>Peronosporomycetes</taxon>
        <taxon>Albuginales</taxon>
        <taxon>Albuginaceae</taxon>
        <taxon>Albugo</taxon>
    </lineage>
</organism>
<feature type="region of interest" description="Disordered" evidence="1">
    <location>
        <begin position="1"/>
        <end position="26"/>
    </location>
</feature>
<sequence>MDLSGFIRRMSGGEEQHSSSIGSFGTFRDNTNLVVETKMQKQMTNDSSEPQWNDDDSRASPIASSIGGAPDIDAKMLRRGRSNSECLFLAKSRGPNDLPGPCKEYISNVKQILAKSDNNIPSGHVPLARRNSVDARRRRSMSLRNSPAFRESVIR</sequence>
<evidence type="ECO:0000256" key="1">
    <source>
        <dbReference type="SAM" id="MobiDB-lite"/>
    </source>
</evidence>
<evidence type="ECO:0000313" key="2">
    <source>
        <dbReference type="EMBL" id="CCA19941.1"/>
    </source>
</evidence>
<proteinExistence type="predicted"/>
<gene>
    <name evidence="2" type="primary">AlNc14C82G5348</name>
    <name evidence="2" type="ORF">ALNC14_060840</name>
</gene>
<name>F0WFF9_9STRA</name>
<reference evidence="2" key="1">
    <citation type="journal article" date="2011" name="PLoS Biol.">
        <title>Gene gain and loss during evolution of obligate parasitism in the white rust pathogen of Arabidopsis thaliana.</title>
        <authorList>
            <person name="Kemen E."/>
            <person name="Gardiner A."/>
            <person name="Schultz-Larsen T."/>
            <person name="Kemen A.C."/>
            <person name="Balmuth A.L."/>
            <person name="Robert-Seilaniantz A."/>
            <person name="Bailey K."/>
            <person name="Holub E."/>
            <person name="Studholme D.J."/>
            <person name="Maclean D."/>
            <person name="Jones J.D."/>
        </authorList>
    </citation>
    <scope>NUCLEOTIDE SEQUENCE</scope>
</reference>
<reference evidence="2" key="2">
    <citation type="submission" date="2011-02" db="EMBL/GenBank/DDBJ databases">
        <authorList>
            <person name="MacLean D."/>
        </authorList>
    </citation>
    <scope>NUCLEOTIDE SEQUENCE</scope>
</reference>
<dbReference type="EMBL" id="FR824127">
    <property type="protein sequence ID" value="CCA19941.1"/>
    <property type="molecule type" value="Genomic_DNA"/>
</dbReference>
<feature type="compositionally biased region" description="Polar residues" evidence="1">
    <location>
        <begin position="40"/>
        <end position="51"/>
    </location>
</feature>
<feature type="region of interest" description="Disordered" evidence="1">
    <location>
        <begin position="40"/>
        <end position="73"/>
    </location>
</feature>
<accession>F0WFF9</accession>